<evidence type="ECO:0000313" key="2">
    <source>
        <dbReference type="Proteomes" id="UP000183832"/>
    </source>
</evidence>
<dbReference type="Proteomes" id="UP000183832">
    <property type="component" value="Unassembled WGS sequence"/>
</dbReference>
<sequence>MLRESKLSLTSATCDDFYHQKLSVTSNFPKTFQFTDSIFTLKTQMLILQRLLRSKQSFVINRKLDDDTLIEWRKSG</sequence>
<dbReference type="EMBL" id="CVRI01000063">
    <property type="protein sequence ID" value="CRL04264.1"/>
    <property type="molecule type" value="Genomic_DNA"/>
</dbReference>
<reference evidence="1 2" key="1">
    <citation type="submission" date="2015-04" db="EMBL/GenBank/DDBJ databases">
        <authorList>
            <person name="Syromyatnikov M.Y."/>
            <person name="Popov V.N."/>
        </authorList>
    </citation>
    <scope>NUCLEOTIDE SEQUENCE [LARGE SCALE GENOMIC DNA]</scope>
</reference>
<evidence type="ECO:0000313" key="1">
    <source>
        <dbReference type="EMBL" id="CRL04264.1"/>
    </source>
</evidence>
<protein>
    <submittedName>
        <fullName evidence="1">CLUMA_CG017363, isoform A</fullName>
    </submittedName>
</protein>
<proteinExistence type="predicted"/>
<name>A0A1J1IVY3_9DIPT</name>
<accession>A0A1J1IVY3</accession>
<organism evidence="1 2">
    <name type="scientific">Clunio marinus</name>
    <dbReference type="NCBI Taxonomy" id="568069"/>
    <lineage>
        <taxon>Eukaryota</taxon>
        <taxon>Metazoa</taxon>
        <taxon>Ecdysozoa</taxon>
        <taxon>Arthropoda</taxon>
        <taxon>Hexapoda</taxon>
        <taxon>Insecta</taxon>
        <taxon>Pterygota</taxon>
        <taxon>Neoptera</taxon>
        <taxon>Endopterygota</taxon>
        <taxon>Diptera</taxon>
        <taxon>Nematocera</taxon>
        <taxon>Chironomoidea</taxon>
        <taxon>Chironomidae</taxon>
        <taxon>Clunio</taxon>
    </lineage>
</organism>
<keyword evidence="2" id="KW-1185">Reference proteome</keyword>
<dbReference type="AlphaFoldDB" id="A0A1J1IVY3"/>
<gene>
    <name evidence="1" type="ORF">CLUMA_CG017363</name>
</gene>